<proteinExistence type="predicted"/>
<dbReference type="Gene3D" id="3.30.200.20">
    <property type="entry name" value="Phosphorylase Kinase, domain 1"/>
    <property type="match status" value="1"/>
</dbReference>
<dbReference type="Proteomes" id="UP000814243">
    <property type="component" value="Unassembled WGS sequence"/>
</dbReference>
<dbReference type="Pfam" id="PF00069">
    <property type="entry name" value="Pkinase"/>
    <property type="match status" value="1"/>
</dbReference>
<evidence type="ECO:0000259" key="1">
    <source>
        <dbReference type="PROSITE" id="PS50011"/>
    </source>
</evidence>
<sequence length="462" mass="52409">MDHPWLHKTSRRLLTCSKREAPTSGRIHTQYATHHKRNYREPMARAARSYLRVWYWPMLASVRDTAALRGDRSITNGVLPQRRRQRFLPLSNCTTYNSKDDRDASAALFPRNTALPLVPGSGLGRSVSHDYTRHNWNSDKMAEFKTPIKSKALDRDETITIPPSPFLNRLGYGTGVNVMQLVRSPRAGQVRSPWALKMLNRRVKPNKVYTHRLKAEADLLRRMSHPNIVGFRAFSNAKILYLGMEACDLSLGDMIEKRIETNSEPFLPRQMLKVCADIASALDYLHTNMQILHGDMKSYNILVNGDFVICKLCDFGVCLPLDENGVFDKRMAGKATYFGTEAWSAPEVIHGGEISSKTDIWPLGLTLWEMMALLPPHTQTEDTYLEDDSVQCLDDSMESLTDYFSDRYGTRPAVPANISEKVYMHPLALFHCCTETMPAMRPSAQHLSIAALDMLEQCEAGR</sequence>
<dbReference type="InterPro" id="IPR000719">
    <property type="entry name" value="Prot_kinase_dom"/>
</dbReference>
<feature type="domain" description="Protein kinase" evidence="1">
    <location>
        <begin position="164"/>
        <end position="455"/>
    </location>
</feature>
<dbReference type="SUPFAM" id="SSF56112">
    <property type="entry name" value="Protein kinase-like (PK-like)"/>
    <property type="match status" value="1"/>
</dbReference>
<evidence type="ECO:0000313" key="2">
    <source>
        <dbReference type="EMBL" id="KAH9646014.1"/>
    </source>
</evidence>
<dbReference type="InterPro" id="IPR011009">
    <property type="entry name" value="Kinase-like_dom_sf"/>
</dbReference>
<name>A0A922N088_SPOEX</name>
<organism evidence="2 3">
    <name type="scientific">Spodoptera exigua</name>
    <name type="common">Beet armyworm</name>
    <name type="synonym">Noctua fulgens</name>
    <dbReference type="NCBI Taxonomy" id="7107"/>
    <lineage>
        <taxon>Eukaryota</taxon>
        <taxon>Metazoa</taxon>
        <taxon>Ecdysozoa</taxon>
        <taxon>Arthropoda</taxon>
        <taxon>Hexapoda</taxon>
        <taxon>Insecta</taxon>
        <taxon>Pterygota</taxon>
        <taxon>Neoptera</taxon>
        <taxon>Endopterygota</taxon>
        <taxon>Lepidoptera</taxon>
        <taxon>Glossata</taxon>
        <taxon>Ditrysia</taxon>
        <taxon>Noctuoidea</taxon>
        <taxon>Noctuidae</taxon>
        <taxon>Amphipyrinae</taxon>
        <taxon>Spodoptera</taxon>
    </lineage>
</organism>
<reference evidence="2" key="1">
    <citation type="journal article" date="2021" name="G3 (Bethesda)">
        <title>Genome and transcriptome analysis of the beet armyworm Spodoptera exigua reveals targets for pest control. .</title>
        <authorList>
            <person name="Simon S."/>
            <person name="Breeschoten T."/>
            <person name="Jansen H.J."/>
            <person name="Dirks R.P."/>
            <person name="Schranz M.E."/>
            <person name="Ros V.I.D."/>
        </authorList>
    </citation>
    <scope>NUCLEOTIDE SEQUENCE</scope>
    <source>
        <strain evidence="2">TB_SE_WUR_2020</strain>
    </source>
</reference>
<protein>
    <recommendedName>
        <fullName evidence="1">Protein kinase domain-containing protein</fullName>
    </recommendedName>
</protein>
<dbReference type="InterPro" id="IPR008271">
    <property type="entry name" value="Ser/Thr_kinase_AS"/>
</dbReference>
<dbReference type="Gene3D" id="1.10.510.10">
    <property type="entry name" value="Transferase(Phosphotransferase) domain 1"/>
    <property type="match status" value="1"/>
</dbReference>
<gene>
    <name evidence="2" type="ORF">HF086_017543</name>
</gene>
<accession>A0A922N088</accession>
<evidence type="ECO:0000313" key="3">
    <source>
        <dbReference type="Proteomes" id="UP000814243"/>
    </source>
</evidence>
<dbReference type="PROSITE" id="PS00108">
    <property type="entry name" value="PROTEIN_KINASE_ST"/>
    <property type="match status" value="1"/>
</dbReference>
<dbReference type="InterPro" id="IPR053235">
    <property type="entry name" value="Ser_Thr_kinase"/>
</dbReference>
<comment type="caution">
    <text evidence="2">The sequence shown here is derived from an EMBL/GenBank/DDBJ whole genome shotgun (WGS) entry which is preliminary data.</text>
</comment>
<dbReference type="AlphaFoldDB" id="A0A922N088"/>
<dbReference type="EMBL" id="JACEFF010000002">
    <property type="protein sequence ID" value="KAH9646014.1"/>
    <property type="molecule type" value="Genomic_DNA"/>
</dbReference>
<dbReference type="SMART" id="SM00220">
    <property type="entry name" value="S_TKc"/>
    <property type="match status" value="1"/>
</dbReference>
<dbReference type="GO" id="GO:0005524">
    <property type="term" value="F:ATP binding"/>
    <property type="evidence" value="ECO:0007669"/>
    <property type="project" value="InterPro"/>
</dbReference>
<dbReference type="PANTHER" id="PTHR24361">
    <property type="entry name" value="MITOGEN-ACTIVATED KINASE KINASE KINASE"/>
    <property type="match status" value="1"/>
</dbReference>
<dbReference type="GO" id="GO:0004674">
    <property type="term" value="F:protein serine/threonine kinase activity"/>
    <property type="evidence" value="ECO:0007669"/>
    <property type="project" value="TreeGrafter"/>
</dbReference>
<dbReference type="GO" id="GO:0005737">
    <property type="term" value="C:cytoplasm"/>
    <property type="evidence" value="ECO:0007669"/>
    <property type="project" value="TreeGrafter"/>
</dbReference>
<dbReference type="PROSITE" id="PS50011">
    <property type="entry name" value="PROTEIN_KINASE_DOM"/>
    <property type="match status" value="1"/>
</dbReference>